<gene>
    <name evidence="2" type="ORF">H9L16_11380</name>
</gene>
<dbReference type="AlphaFoldDB" id="A0A7G9SN48"/>
<feature type="transmembrane region" description="Helical" evidence="1">
    <location>
        <begin position="225"/>
        <end position="240"/>
    </location>
</feature>
<reference evidence="2 3" key="1">
    <citation type="submission" date="2020-08" db="EMBL/GenBank/DDBJ databases">
        <title>Genome sequence of Thermomonas carbonis KCTC 42013T.</title>
        <authorList>
            <person name="Hyun D.-W."/>
            <person name="Bae J.-W."/>
        </authorList>
    </citation>
    <scope>NUCLEOTIDE SEQUENCE [LARGE SCALE GENOMIC DNA]</scope>
    <source>
        <strain evidence="2 3">KCTC 42013</strain>
    </source>
</reference>
<evidence type="ECO:0000313" key="2">
    <source>
        <dbReference type="EMBL" id="QNN69273.1"/>
    </source>
</evidence>
<dbReference type="KEGG" id="tcn:H9L16_11380"/>
<organism evidence="2 3">
    <name type="scientific">Thermomonas carbonis</name>
    <dbReference type="NCBI Taxonomy" id="1463158"/>
    <lineage>
        <taxon>Bacteria</taxon>
        <taxon>Pseudomonadati</taxon>
        <taxon>Pseudomonadota</taxon>
        <taxon>Gammaproteobacteria</taxon>
        <taxon>Lysobacterales</taxon>
        <taxon>Lysobacteraceae</taxon>
        <taxon>Thermomonas</taxon>
    </lineage>
</organism>
<proteinExistence type="predicted"/>
<feature type="transmembrane region" description="Helical" evidence="1">
    <location>
        <begin position="246"/>
        <end position="264"/>
    </location>
</feature>
<accession>A0A7G9SN48</accession>
<feature type="transmembrane region" description="Helical" evidence="1">
    <location>
        <begin position="366"/>
        <end position="388"/>
    </location>
</feature>
<feature type="transmembrane region" description="Helical" evidence="1">
    <location>
        <begin position="141"/>
        <end position="161"/>
    </location>
</feature>
<name>A0A7G9SN48_9GAMM</name>
<feature type="transmembrane region" description="Helical" evidence="1">
    <location>
        <begin position="200"/>
        <end position="218"/>
    </location>
</feature>
<keyword evidence="1" id="KW-0812">Transmembrane</keyword>
<keyword evidence="3" id="KW-1185">Reference proteome</keyword>
<dbReference type="RefSeq" id="WP_187551796.1">
    <property type="nucleotide sequence ID" value="NZ_BMZL01000002.1"/>
</dbReference>
<feature type="transmembrane region" description="Helical" evidence="1">
    <location>
        <begin position="78"/>
        <end position="101"/>
    </location>
</feature>
<protein>
    <recommendedName>
        <fullName evidence="4">O-antigen ligase family protein</fullName>
    </recommendedName>
</protein>
<feature type="transmembrane region" description="Helical" evidence="1">
    <location>
        <begin position="107"/>
        <end position="129"/>
    </location>
</feature>
<feature type="transmembrane region" description="Helical" evidence="1">
    <location>
        <begin position="400"/>
        <end position="421"/>
    </location>
</feature>
<dbReference type="EMBL" id="CP060719">
    <property type="protein sequence ID" value="QNN69273.1"/>
    <property type="molecule type" value="Genomic_DNA"/>
</dbReference>
<dbReference type="Proteomes" id="UP000515804">
    <property type="component" value="Chromosome"/>
</dbReference>
<feature type="transmembrane region" description="Helical" evidence="1">
    <location>
        <begin position="47"/>
        <end position="66"/>
    </location>
</feature>
<keyword evidence="1" id="KW-1133">Transmembrane helix</keyword>
<evidence type="ECO:0000313" key="3">
    <source>
        <dbReference type="Proteomes" id="UP000515804"/>
    </source>
</evidence>
<keyword evidence="1" id="KW-0472">Membrane</keyword>
<evidence type="ECO:0008006" key="4">
    <source>
        <dbReference type="Google" id="ProtNLM"/>
    </source>
</evidence>
<feature type="transmembrane region" description="Helical" evidence="1">
    <location>
        <begin position="271"/>
        <end position="288"/>
    </location>
</feature>
<sequence>MALYVLLGLAALFSLRAVTAWRYGFFLMILLAAVQDPLRKLVPGTPGWLVLITAPVFLATVLGAVLRTRGWWPLFKRAYPQVGNALLMLILLCVPAAILSATYGPGSWMLTVLGAFSYASIFLAVITGFHFPRDPKSVRKLLVVYCLAHGVMLSGAVLEYYEVFPAMQVIGTKAMGFEWMRWGSGYTVDMLAGFYRSPDVMGWHAAAVCMLSLVLGLAGKGKGRWGWIALSGLAIIALMLCGRRKMVYMLPVFLLALVWIYWQAGRAGRMVAMLGLLLIPVGSVWLVSDQLSEESANVRYYSGEGLKFSAMESIQGQGFGAVVETYKQSGVLGEGLGVATPGSHNLKVARPRVWQESAPSRIMVELGVPGTLGFLLVMIGIVLALWRTTIKQLRTRSQSAPYAAGLFAFFLANVGSLTVSGQILADPFIAAFLGILVGVVLSLVRFQAPKANGPSRAV</sequence>
<feature type="transmembrane region" description="Helical" evidence="1">
    <location>
        <begin position="427"/>
        <end position="446"/>
    </location>
</feature>
<evidence type="ECO:0000256" key="1">
    <source>
        <dbReference type="SAM" id="Phobius"/>
    </source>
</evidence>